<proteinExistence type="predicted"/>
<gene>
    <name evidence="1" type="ORF">DCF15_18270</name>
</gene>
<protein>
    <submittedName>
        <fullName evidence="1">DUF4160 domain-containing protein</fullName>
    </submittedName>
</protein>
<reference evidence="1 2" key="2">
    <citation type="submission" date="2018-06" db="EMBL/GenBank/DDBJ databases">
        <title>Metagenomic assembly of (sub)arctic Cyanobacteria and their associated microbiome from non-axenic cultures.</title>
        <authorList>
            <person name="Baurain D."/>
        </authorList>
    </citation>
    <scope>NUCLEOTIDE SEQUENCE [LARGE SCALE GENOMIC DNA]</scope>
    <source>
        <strain evidence="1">ULC027bin1</strain>
    </source>
</reference>
<dbReference type="InterPro" id="IPR025427">
    <property type="entry name" value="DUF4160"/>
</dbReference>
<dbReference type="Proteomes" id="UP000249794">
    <property type="component" value="Unassembled WGS sequence"/>
</dbReference>
<name>A0A2W4X1S4_9CYAN</name>
<evidence type="ECO:0000313" key="2">
    <source>
        <dbReference type="Proteomes" id="UP000249794"/>
    </source>
</evidence>
<dbReference type="Pfam" id="PF13711">
    <property type="entry name" value="DUF4160"/>
    <property type="match status" value="1"/>
</dbReference>
<dbReference type="AlphaFoldDB" id="A0A2W4X1S4"/>
<comment type="caution">
    <text evidence="1">The sequence shown here is derived from an EMBL/GenBank/DDBJ whole genome shotgun (WGS) entry which is preliminary data.</text>
</comment>
<evidence type="ECO:0000313" key="1">
    <source>
        <dbReference type="EMBL" id="PZO48109.1"/>
    </source>
</evidence>
<dbReference type="EMBL" id="QBMP01000248">
    <property type="protein sequence ID" value="PZO48109.1"/>
    <property type="molecule type" value="Genomic_DNA"/>
</dbReference>
<organism evidence="1 2">
    <name type="scientific">Phormidesmis priestleyi</name>
    <dbReference type="NCBI Taxonomy" id="268141"/>
    <lineage>
        <taxon>Bacteria</taxon>
        <taxon>Bacillati</taxon>
        <taxon>Cyanobacteriota</taxon>
        <taxon>Cyanophyceae</taxon>
        <taxon>Leptolyngbyales</taxon>
        <taxon>Leptolyngbyaceae</taxon>
        <taxon>Phormidesmis</taxon>
    </lineage>
</organism>
<accession>A0A2W4X1S4</accession>
<reference evidence="2" key="1">
    <citation type="submission" date="2018-04" db="EMBL/GenBank/DDBJ databases">
        <authorList>
            <person name="Cornet L."/>
        </authorList>
    </citation>
    <scope>NUCLEOTIDE SEQUENCE [LARGE SCALE GENOMIC DNA]</scope>
</reference>
<sequence length="90" mass="10442">MPTILRIGPYRLYFYSHEPNEPPHIHIDRDAATAKFWLEPIELASSIGLSAKDLRKVQNIVQENQIVLREAWHEHFGGSARRESSECLLF</sequence>